<evidence type="ECO:0000256" key="2">
    <source>
        <dbReference type="ARBA" id="ARBA00022517"/>
    </source>
</evidence>
<dbReference type="RefSeq" id="WP_012765775.1">
    <property type="nucleotide sequence ID" value="NC_012881.1"/>
</dbReference>
<evidence type="ECO:0000256" key="1">
    <source>
        <dbReference type="ARBA" id="ARBA00022490"/>
    </source>
</evidence>
<dbReference type="PANTHER" id="PTHR32120:SF10">
    <property type="entry name" value="SMALL RIBOSOMAL SUBUNIT BIOGENESIS GTPASE RSGA"/>
    <property type="match status" value="1"/>
</dbReference>
<dbReference type="STRING" id="526222.Desal_0179"/>
<feature type="binding site" evidence="10">
    <location>
        <begin position="162"/>
        <end position="165"/>
    </location>
    <ligand>
        <name>GTP</name>
        <dbReference type="ChEBI" id="CHEBI:37565"/>
    </ligand>
</feature>
<comment type="subunit">
    <text evidence="10">Monomer. Associates with 30S ribosomal subunit, binds 16S rRNA.</text>
</comment>
<evidence type="ECO:0000256" key="7">
    <source>
        <dbReference type="ARBA" id="ARBA00022833"/>
    </source>
</evidence>
<dbReference type="GO" id="GO:0005525">
    <property type="term" value="F:GTP binding"/>
    <property type="evidence" value="ECO:0007669"/>
    <property type="project" value="UniProtKB-UniRule"/>
</dbReference>
<keyword evidence="5 10" id="KW-0547">Nucleotide-binding</keyword>
<dbReference type="EC" id="3.6.1.-" evidence="10"/>
<keyword evidence="6 10" id="KW-0378">Hydrolase</keyword>
<comment type="subcellular location">
    <subcellularLocation>
        <location evidence="10">Cytoplasm</location>
    </subcellularLocation>
</comment>
<dbReference type="PANTHER" id="PTHR32120">
    <property type="entry name" value="SMALL RIBOSOMAL SUBUNIT BIOGENESIS GTPASE RSGA"/>
    <property type="match status" value="1"/>
</dbReference>
<accession>C6BVN5</accession>
<feature type="binding site" evidence="10">
    <location>
        <position position="308"/>
    </location>
    <ligand>
        <name>Zn(2+)</name>
        <dbReference type="ChEBI" id="CHEBI:29105"/>
    </ligand>
</feature>
<gene>
    <name evidence="10" type="primary">rsgA</name>
    <name evidence="13" type="ordered locus">Desal_0179</name>
</gene>
<dbReference type="Gene3D" id="3.40.50.300">
    <property type="entry name" value="P-loop containing nucleotide triphosphate hydrolases"/>
    <property type="match status" value="1"/>
</dbReference>
<evidence type="ECO:0000259" key="12">
    <source>
        <dbReference type="PROSITE" id="PS51721"/>
    </source>
</evidence>
<dbReference type="EMBL" id="CP001649">
    <property type="protein sequence ID" value="ACS78249.1"/>
    <property type="molecule type" value="Genomic_DNA"/>
</dbReference>
<dbReference type="eggNOG" id="COG1162">
    <property type="taxonomic scope" value="Bacteria"/>
</dbReference>
<feature type="binding site" evidence="10">
    <location>
        <begin position="214"/>
        <end position="222"/>
    </location>
    <ligand>
        <name>GTP</name>
        <dbReference type="ChEBI" id="CHEBI:37565"/>
    </ligand>
</feature>
<dbReference type="GO" id="GO:0042274">
    <property type="term" value="P:ribosomal small subunit biogenesis"/>
    <property type="evidence" value="ECO:0007669"/>
    <property type="project" value="UniProtKB-UniRule"/>
</dbReference>
<dbReference type="HAMAP" id="MF_01820">
    <property type="entry name" value="GTPase_RsgA"/>
    <property type="match status" value="1"/>
</dbReference>
<keyword evidence="4 10" id="KW-0699">rRNA-binding</keyword>
<dbReference type="GO" id="GO:0003924">
    <property type="term" value="F:GTPase activity"/>
    <property type="evidence" value="ECO:0007669"/>
    <property type="project" value="UniProtKB-UniRule"/>
</dbReference>
<dbReference type="Gene3D" id="1.10.40.50">
    <property type="entry name" value="Probable gtpase engc, domain 3"/>
    <property type="match status" value="1"/>
</dbReference>
<feature type="binding site" evidence="10">
    <location>
        <position position="295"/>
    </location>
    <ligand>
        <name>Zn(2+)</name>
        <dbReference type="ChEBI" id="CHEBI:29105"/>
    </ligand>
</feature>
<reference evidence="13 14" key="1">
    <citation type="submission" date="2009-06" db="EMBL/GenBank/DDBJ databases">
        <title>Complete sequence of Desulfovibrio salexigens DSM 2638.</title>
        <authorList>
            <consortium name="US DOE Joint Genome Institute"/>
            <person name="Lucas S."/>
            <person name="Copeland A."/>
            <person name="Lapidus A."/>
            <person name="Glavina del Rio T."/>
            <person name="Tice H."/>
            <person name="Bruce D."/>
            <person name="Goodwin L."/>
            <person name="Pitluck S."/>
            <person name="Munk A.C."/>
            <person name="Brettin T."/>
            <person name="Detter J.C."/>
            <person name="Han C."/>
            <person name="Tapia R."/>
            <person name="Larimer F."/>
            <person name="Land M."/>
            <person name="Hauser L."/>
            <person name="Kyrpides N."/>
            <person name="Anderson I."/>
            <person name="Wall J.D."/>
            <person name="Arkin A.P."/>
            <person name="Dehal P."/>
            <person name="Chivian D."/>
            <person name="Giles B."/>
            <person name="Hazen T.C."/>
        </authorList>
    </citation>
    <scope>NUCLEOTIDE SEQUENCE [LARGE SCALE GENOMIC DNA]</scope>
    <source>
        <strain evidence="14">ATCC 14822 / DSM 2638 / NCIMB 8403 / VKM B-1763</strain>
    </source>
</reference>
<feature type="domain" description="CP-type G" evidence="12">
    <location>
        <begin position="117"/>
        <end position="272"/>
    </location>
</feature>
<keyword evidence="7 10" id="KW-0862">Zinc</keyword>
<evidence type="ECO:0000313" key="13">
    <source>
        <dbReference type="EMBL" id="ACS78249.1"/>
    </source>
</evidence>
<keyword evidence="1 10" id="KW-0963">Cytoplasm</keyword>
<evidence type="ECO:0000256" key="8">
    <source>
        <dbReference type="ARBA" id="ARBA00022884"/>
    </source>
</evidence>
<comment type="similarity">
    <text evidence="10">Belongs to the TRAFAC class YlqF/YawG GTPase family. RsgA subfamily.</text>
</comment>
<dbReference type="InterPro" id="IPR027417">
    <property type="entry name" value="P-loop_NTPase"/>
</dbReference>
<evidence type="ECO:0000313" key="14">
    <source>
        <dbReference type="Proteomes" id="UP000002601"/>
    </source>
</evidence>
<proteinExistence type="inferred from homology"/>
<dbReference type="InterPro" id="IPR004881">
    <property type="entry name" value="Ribosome_biogen_GTPase_RsgA"/>
</dbReference>
<feature type="binding site" evidence="10">
    <location>
        <position position="300"/>
    </location>
    <ligand>
        <name>Zn(2+)</name>
        <dbReference type="ChEBI" id="CHEBI:29105"/>
    </ligand>
</feature>
<evidence type="ECO:0000256" key="6">
    <source>
        <dbReference type="ARBA" id="ARBA00022801"/>
    </source>
</evidence>
<evidence type="ECO:0000256" key="9">
    <source>
        <dbReference type="ARBA" id="ARBA00023134"/>
    </source>
</evidence>
<keyword evidence="2 10" id="KW-0690">Ribosome biogenesis</keyword>
<keyword evidence="8 10" id="KW-0694">RNA-binding</keyword>
<feature type="domain" description="EngC GTPase" evidence="11">
    <location>
        <begin position="123"/>
        <end position="270"/>
    </location>
</feature>
<keyword evidence="9 10" id="KW-0342">GTP-binding</keyword>
<evidence type="ECO:0000256" key="5">
    <source>
        <dbReference type="ARBA" id="ARBA00022741"/>
    </source>
</evidence>
<dbReference type="KEGG" id="dsa:Desal_0179"/>
<feature type="binding site" evidence="10">
    <location>
        <position position="302"/>
    </location>
    <ligand>
        <name>Zn(2+)</name>
        <dbReference type="ChEBI" id="CHEBI:29105"/>
    </ligand>
</feature>
<dbReference type="PROSITE" id="PS51721">
    <property type="entry name" value="G_CP"/>
    <property type="match status" value="1"/>
</dbReference>
<dbReference type="InterPro" id="IPR010914">
    <property type="entry name" value="RsgA_GTPase_dom"/>
</dbReference>
<evidence type="ECO:0000256" key="10">
    <source>
        <dbReference type="HAMAP-Rule" id="MF_01820"/>
    </source>
</evidence>
<sequence length="370" mass="40979">MMNILKLAESLSNQTKLKAMGWSDFFQEKVSGADIPARVVSVNKDIFLVSQGVDDAQVRLSGKVRHKSGTDSENLFPVIGDWVLLRDAVIDKVLPRRNALSRGAAGGRGKSHGAAMKEQVMAANLDTVFIVCGLDRDYNVRRIERYLTLVYNCNLSPVVVLTKADLHEDPLECVDEVESVAFGVPVHLVSADDESGVLELEQYLSSGKTATMIGSSGAGKSTLLNRLYGNSVQQTGAVSQSVGKGRHTTTGRDMIAMPQGGSLIDNPGIREIAFYSEDGGVESSFADIEDYARYCRFSDCDHLNDPGCNVLQAVENGDLSTERLESYRKMKRELDYISQRQHKTADRIEKERWRDVAMKIKVVNKNWKRR</sequence>
<dbReference type="GO" id="GO:0046872">
    <property type="term" value="F:metal ion binding"/>
    <property type="evidence" value="ECO:0007669"/>
    <property type="project" value="UniProtKB-KW"/>
</dbReference>
<dbReference type="Pfam" id="PF03193">
    <property type="entry name" value="RsgA_GTPase"/>
    <property type="match status" value="1"/>
</dbReference>
<comment type="function">
    <text evidence="10">One of several proteins that assist in the late maturation steps of the functional core of the 30S ribosomal subunit. Helps release RbfA from mature subunits. May play a role in the assembly of ribosomal proteins into the subunit. Circularly permuted GTPase that catalyzes slow GTP hydrolysis, GTPase activity is stimulated by the 30S ribosomal subunit.</text>
</comment>
<comment type="cofactor">
    <cofactor evidence="10">
        <name>Zn(2+)</name>
        <dbReference type="ChEBI" id="CHEBI:29105"/>
    </cofactor>
    <text evidence="10">Binds 1 zinc ion per subunit.</text>
</comment>
<keyword evidence="3 10" id="KW-0479">Metal-binding</keyword>
<dbReference type="InterPro" id="IPR030378">
    <property type="entry name" value="G_CP_dom"/>
</dbReference>
<protein>
    <recommendedName>
        <fullName evidence="10">Small ribosomal subunit biogenesis GTPase RsgA</fullName>
        <ecNumber evidence="10">3.6.1.-</ecNumber>
    </recommendedName>
</protein>
<dbReference type="Proteomes" id="UP000002601">
    <property type="component" value="Chromosome"/>
</dbReference>
<organism evidence="13 14">
    <name type="scientific">Maridesulfovibrio salexigens (strain ATCC 14822 / DSM 2638 / NCIMB 8403 / VKM B-1763)</name>
    <name type="common">Desulfovibrio salexigens</name>
    <dbReference type="NCBI Taxonomy" id="526222"/>
    <lineage>
        <taxon>Bacteria</taxon>
        <taxon>Pseudomonadati</taxon>
        <taxon>Thermodesulfobacteriota</taxon>
        <taxon>Desulfovibrionia</taxon>
        <taxon>Desulfovibrionales</taxon>
        <taxon>Desulfovibrionaceae</taxon>
        <taxon>Maridesulfovibrio</taxon>
    </lineage>
</organism>
<evidence type="ECO:0000259" key="11">
    <source>
        <dbReference type="PROSITE" id="PS50936"/>
    </source>
</evidence>
<dbReference type="NCBIfam" id="TIGR00157">
    <property type="entry name" value="ribosome small subunit-dependent GTPase A"/>
    <property type="match status" value="1"/>
</dbReference>
<dbReference type="GO" id="GO:0019843">
    <property type="term" value="F:rRNA binding"/>
    <property type="evidence" value="ECO:0007669"/>
    <property type="project" value="UniProtKB-KW"/>
</dbReference>
<evidence type="ECO:0000256" key="3">
    <source>
        <dbReference type="ARBA" id="ARBA00022723"/>
    </source>
</evidence>
<dbReference type="GO" id="GO:0005737">
    <property type="term" value="C:cytoplasm"/>
    <property type="evidence" value="ECO:0007669"/>
    <property type="project" value="UniProtKB-SubCell"/>
</dbReference>
<name>C6BVN5_MARSD</name>
<dbReference type="AlphaFoldDB" id="C6BVN5"/>
<keyword evidence="14" id="KW-1185">Reference proteome</keyword>
<evidence type="ECO:0000256" key="4">
    <source>
        <dbReference type="ARBA" id="ARBA00022730"/>
    </source>
</evidence>
<dbReference type="CDD" id="cd01854">
    <property type="entry name" value="YjeQ_EngC"/>
    <property type="match status" value="1"/>
</dbReference>
<dbReference type="SUPFAM" id="SSF52540">
    <property type="entry name" value="P-loop containing nucleoside triphosphate hydrolases"/>
    <property type="match status" value="1"/>
</dbReference>
<dbReference type="HOGENOM" id="CLU_033617_0_1_7"/>
<dbReference type="PROSITE" id="PS50936">
    <property type="entry name" value="ENGC_GTPASE"/>
    <property type="match status" value="1"/>
</dbReference>